<evidence type="ECO:0000313" key="2">
    <source>
        <dbReference type="EMBL" id="KAF9701959.1"/>
    </source>
</evidence>
<reference evidence="2" key="1">
    <citation type="submission" date="2018-12" db="EMBL/GenBank/DDBJ databases">
        <authorList>
            <person name="Syme R.A."/>
            <person name="Farfan-Caceres L."/>
            <person name="Lichtenzveig J."/>
        </authorList>
    </citation>
    <scope>NUCLEOTIDE SEQUENCE</scope>
    <source>
        <strain evidence="2">Al4</strain>
    </source>
</reference>
<evidence type="ECO:0000313" key="3">
    <source>
        <dbReference type="Proteomes" id="UP000651452"/>
    </source>
</evidence>
<sequence>MPGQWTRRLGSCSSQARGLSTAQRQSHSHATPIQPLQGDQLGPTQQHGHRTFRTRRDGKKELPLPPLLDPVVLKERSRHEQKKEKPRFADFTPFQRRLWENPFAHALASPVRECRATQAFAPEALLTALHMRPHPTTGDPWLLPVSLTTKEKQLGPPLRFLTRHLVASQLGRKKGWEKALYARIMDKLHPSDFAKTVWREDMPALLLDLLRNRLVDRLSWHFSFRGRLIPVASPHTHHTAPIDDASTVLVLGSLRTRADDCQARLEAITAELEKWATYFGQHFGARLDPHAAPEVTHHAPAWYVQPLVPRMQPRLQFPELDFKTTVWRGRKLAVYSLTDLLGPDKARELIEGPKSQYAGQTCVVMKRAKHNVPVEILLMQLQAYLARPGV</sequence>
<evidence type="ECO:0000256" key="1">
    <source>
        <dbReference type="SAM" id="MobiDB-lite"/>
    </source>
</evidence>
<feature type="compositionally biased region" description="Polar residues" evidence="1">
    <location>
        <begin position="11"/>
        <end position="31"/>
    </location>
</feature>
<name>A0A8H7JCJ3_9PLEO</name>
<organism evidence="2 3">
    <name type="scientific">Ascochyta lentis</name>
    <dbReference type="NCBI Taxonomy" id="205686"/>
    <lineage>
        <taxon>Eukaryota</taxon>
        <taxon>Fungi</taxon>
        <taxon>Dikarya</taxon>
        <taxon>Ascomycota</taxon>
        <taxon>Pezizomycotina</taxon>
        <taxon>Dothideomycetes</taxon>
        <taxon>Pleosporomycetidae</taxon>
        <taxon>Pleosporales</taxon>
        <taxon>Pleosporineae</taxon>
        <taxon>Didymellaceae</taxon>
        <taxon>Ascochyta</taxon>
    </lineage>
</organism>
<dbReference type="AlphaFoldDB" id="A0A8H7JCJ3"/>
<dbReference type="Proteomes" id="UP000651452">
    <property type="component" value="Unassembled WGS sequence"/>
</dbReference>
<dbReference type="EMBL" id="RZGK01000002">
    <property type="protein sequence ID" value="KAF9701959.1"/>
    <property type="molecule type" value="Genomic_DNA"/>
</dbReference>
<proteinExistence type="predicted"/>
<comment type="caution">
    <text evidence="2">The sequence shown here is derived from an EMBL/GenBank/DDBJ whole genome shotgun (WGS) entry which is preliminary data.</text>
</comment>
<keyword evidence="3" id="KW-1185">Reference proteome</keyword>
<feature type="region of interest" description="Disordered" evidence="1">
    <location>
        <begin position="1"/>
        <end position="67"/>
    </location>
</feature>
<reference evidence="2" key="2">
    <citation type="submission" date="2020-09" db="EMBL/GenBank/DDBJ databases">
        <title>Reference genome assembly for Australian Ascochyta lentis isolate Al4.</title>
        <authorList>
            <person name="Lee R.C."/>
            <person name="Farfan-Caceres L.M."/>
            <person name="Debler J.W."/>
            <person name="Williams A.H."/>
            <person name="Henares B.M."/>
        </authorList>
    </citation>
    <scope>NUCLEOTIDE SEQUENCE</scope>
    <source>
        <strain evidence="2">Al4</strain>
    </source>
</reference>
<protein>
    <submittedName>
        <fullName evidence="2">Uncharacterized protein</fullName>
    </submittedName>
</protein>
<gene>
    <name evidence="2" type="ORF">EKO04_000729</name>
</gene>
<dbReference type="OrthoDB" id="3363286at2759"/>
<accession>A0A8H7JCJ3</accession>